<name>A0AAE3G1E8_9GAMM</name>
<evidence type="ECO:0008006" key="3">
    <source>
        <dbReference type="Google" id="ProtNLM"/>
    </source>
</evidence>
<dbReference type="Pfam" id="PF11231">
    <property type="entry name" value="DUF3034"/>
    <property type="match status" value="1"/>
</dbReference>
<dbReference type="AlphaFoldDB" id="A0AAE3G1E8"/>
<reference evidence="1" key="1">
    <citation type="submission" date="2022-03" db="EMBL/GenBank/DDBJ databases">
        <title>Genomic Encyclopedia of Type Strains, Phase III (KMG-III): the genomes of soil and plant-associated and newly described type strains.</title>
        <authorList>
            <person name="Whitman W."/>
        </authorList>
    </citation>
    <scope>NUCLEOTIDE SEQUENCE</scope>
    <source>
        <strain evidence="1">ANL 6-2</strain>
    </source>
</reference>
<evidence type="ECO:0000313" key="1">
    <source>
        <dbReference type="EMBL" id="MCP1673667.1"/>
    </source>
</evidence>
<keyword evidence="2" id="KW-1185">Reference proteome</keyword>
<dbReference type="Proteomes" id="UP001205843">
    <property type="component" value="Unassembled WGS sequence"/>
</dbReference>
<accession>A0AAE3G1E8</accession>
<dbReference type="InterPro" id="IPR021393">
    <property type="entry name" value="DUF3034"/>
</dbReference>
<organism evidence="1 2">
    <name type="scientific">Natronocella acetinitrilica</name>
    <dbReference type="NCBI Taxonomy" id="414046"/>
    <lineage>
        <taxon>Bacteria</taxon>
        <taxon>Pseudomonadati</taxon>
        <taxon>Pseudomonadota</taxon>
        <taxon>Gammaproteobacteria</taxon>
        <taxon>Chromatiales</taxon>
        <taxon>Ectothiorhodospiraceae</taxon>
        <taxon>Natronocella</taxon>
    </lineage>
</organism>
<dbReference type="RefSeq" id="WP_253474481.1">
    <property type="nucleotide sequence ID" value="NZ_JALJXV010000002.1"/>
</dbReference>
<gene>
    <name evidence="1" type="ORF">J2T57_000766</name>
</gene>
<sequence length="293" mass="31613">MMRRKPHWRLVCLLALLALPGLTFGAGGRLVATGGLTQIEGTAGGGLVPWAVLAGYGTAEQVGGTVSLTHTNAPDFTLSTLSANYTLYNRLEFSIARQSFTIDSGNPLQDAFGLGGTQQIEQDILGIKYRVVGDLIYDRLPQVSIGVQHKRNRDFDIPEAVGARNDKDFDGYISVSRLFLGALWGRHLLVNGTLRATRANETGILGFGGPEGNSHELMPELSVAVLLDQRTAVGLEYRSKPDNLGLDETRWADVFIAYFPTKHLGLAAAIVDLGTVGTIENQRGLFLSVQGTF</sequence>
<evidence type="ECO:0000313" key="2">
    <source>
        <dbReference type="Proteomes" id="UP001205843"/>
    </source>
</evidence>
<dbReference type="EMBL" id="JALJXV010000002">
    <property type="protein sequence ID" value="MCP1673667.1"/>
    <property type="molecule type" value="Genomic_DNA"/>
</dbReference>
<proteinExistence type="predicted"/>
<protein>
    <recommendedName>
        <fullName evidence="3">DUF3034 family protein</fullName>
    </recommendedName>
</protein>
<comment type="caution">
    <text evidence="1">The sequence shown here is derived from an EMBL/GenBank/DDBJ whole genome shotgun (WGS) entry which is preliminary data.</text>
</comment>